<dbReference type="PROSITE" id="PS50059">
    <property type="entry name" value="FKBP_PPIASE"/>
    <property type="match status" value="1"/>
</dbReference>
<comment type="subcellular location">
    <subcellularLocation>
        <location evidence="2">Cytoplasm</location>
    </subcellularLocation>
</comment>
<gene>
    <name evidence="10" type="primary">fkpB_3</name>
    <name evidence="10" type="ORF">GALL_375030</name>
</gene>
<dbReference type="PANTHER" id="PTHR47861:SF3">
    <property type="entry name" value="FKBP-TYPE PEPTIDYL-PROLYL CIS-TRANS ISOMERASE SLYD"/>
    <property type="match status" value="1"/>
</dbReference>
<dbReference type="SUPFAM" id="SSF54534">
    <property type="entry name" value="FKBP-like"/>
    <property type="match status" value="1"/>
</dbReference>
<dbReference type="Gene3D" id="3.10.50.40">
    <property type="match status" value="1"/>
</dbReference>
<keyword evidence="7" id="KW-0143">Chaperone</keyword>
<reference evidence="10" key="1">
    <citation type="submission" date="2016-10" db="EMBL/GenBank/DDBJ databases">
        <title>Sequence of Gallionella enrichment culture.</title>
        <authorList>
            <person name="Poehlein A."/>
            <person name="Muehling M."/>
            <person name="Daniel R."/>
        </authorList>
    </citation>
    <scope>NUCLEOTIDE SEQUENCE</scope>
</reference>
<dbReference type="Pfam" id="PF00254">
    <property type="entry name" value="FKBP_C"/>
    <property type="match status" value="1"/>
</dbReference>
<name>A0A1J5QC14_9ZZZZ</name>
<keyword evidence="6" id="KW-0697">Rotamase</keyword>
<protein>
    <recommendedName>
        <fullName evidence="4">peptidylprolyl isomerase</fullName>
        <ecNumber evidence="4">5.2.1.8</ecNumber>
    </recommendedName>
</protein>
<dbReference type="GO" id="GO:0042026">
    <property type="term" value="P:protein refolding"/>
    <property type="evidence" value="ECO:0007669"/>
    <property type="project" value="UniProtKB-ARBA"/>
</dbReference>
<dbReference type="GO" id="GO:0003755">
    <property type="term" value="F:peptidyl-prolyl cis-trans isomerase activity"/>
    <property type="evidence" value="ECO:0007669"/>
    <property type="project" value="UniProtKB-KW"/>
</dbReference>
<keyword evidence="5" id="KW-0963">Cytoplasm</keyword>
<evidence type="ECO:0000259" key="9">
    <source>
        <dbReference type="PROSITE" id="PS50059"/>
    </source>
</evidence>
<accession>A0A1J5QC14</accession>
<dbReference type="Gene3D" id="2.40.10.330">
    <property type="match status" value="1"/>
</dbReference>
<dbReference type="InterPro" id="IPR046357">
    <property type="entry name" value="PPIase_dom_sf"/>
</dbReference>
<evidence type="ECO:0000256" key="4">
    <source>
        <dbReference type="ARBA" id="ARBA00013194"/>
    </source>
</evidence>
<dbReference type="EC" id="5.2.1.8" evidence="4"/>
<dbReference type="AlphaFoldDB" id="A0A1J5QC14"/>
<evidence type="ECO:0000256" key="3">
    <source>
        <dbReference type="ARBA" id="ARBA00006577"/>
    </source>
</evidence>
<comment type="catalytic activity">
    <reaction evidence="1">
        <text>[protein]-peptidylproline (omega=180) = [protein]-peptidylproline (omega=0)</text>
        <dbReference type="Rhea" id="RHEA:16237"/>
        <dbReference type="Rhea" id="RHEA-COMP:10747"/>
        <dbReference type="Rhea" id="RHEA-COMP:10748"/>
        <dbReference type="ChEBI" id="CHEBI:83833"/>
        <dbReference type="ChEBI" id="CHEBI:83834"/>
        <dbReference type="EC" id="5.2.1.8"/>
    </reaction>
</comment>
<organism evidence="10">
    <name type="scientific">mine drainage metagenome</name>
    <dbReference type="NCBI Taxonomy" id="410659"/>
    <lineage>
        <taxon>unclassified sequences</taxon>
        <taxon>metagenomes</taxon>
        <taxon>ecological metagenomes</taxon>
    </lineage>
</organism>
<evidence type="ECO:0000256" key="6">
    <source>
        <dbReference type="ARBA" id="ARBA00023110"/>
    </source>
</evidence>
<sequence length="149" mass="15719">MATVRSDSMLTLHYRLAAPDGRDWINTFGHRPATLTLGTQQLAPALESCLVGLEEGASAHFELPADSAFGARDPQRVRRVPRSLLQQHLADDVHIAVGDALQLAGISTPSGASAGATVTAVDDDSVELDFNHPLAGKAVVFDVQILGVL</sequence>
<proteinExistence type="inferred from homology"/>
<keyword evidence="8 10" id="KW-0413">Isomerase</keyword>
<comment type="caution">
    <text evidence="10">The sequence shown here is derived from an EMBL/GenBank/DDBJ whole genome shotgun (WGS) entry which is preliminary data.</text>
</comment>
<feature type="domain" description="PPIase FKBP-type" evidence="9">
    <location>
        <begin position="7"/>
        <end position="81"/>
    </location>
</feature>
<dbReference type="InterPro" id="IPR001179">
    <property type="entry name" value="PPIase_FKBP_dom"/>
</dbReference>
<evidence type="ECO:0000256" key="8">
    <source>
        <dbReference type="ARBA" id="ARBA00023235"/>
    </source>
</evidence>
<evidence type="ECO:0000256" key="2">
    <source>
        <dbReference type="ARBA" id="ARBA00004496"/>
    </source>
</evidence>
<evidence type="ECO:0000256" key="5">
    <source>
        <dbReference type="ARBA" id="ARBA00022490"/>
    </source>
</evidence>
<dbReference type="EMBL" id="MLJW01001019">
    <property type="protein sequence ID" value="OIQ80738.1"/>
    <property type="molecule type" value="Genomic_DNA"/>
</dbReference>
<evidence type="ECO:0000256" key="7">
    <source>
        <dbReference type="ARBA" id="ARBA00023186"/>
    </source>
</evidence>
<evidence type="ECO:0000256" key="1">
    <source>
        <dbReference type="ARBA" id="ARBA00000971"/>
    </source>
</evidence>
<dbReference type="PANTHER" id="PTHR47861">
    <property type="entry name" value="FKBP-TYPE PEPTIDYL-PROLYL CIS-TRANS ISOMERASE SLYD"/>
    <property type="match status" value="1"/>
</dbReference>
<evidence type="ECO:0000313" key="10">
    <source>
        <dbReference type="EMBL" id="OIQ80738.1"/>
    </source>
</evidence>
<comment type="similarity">
    <text evidence="3">Belongs to the FKBP-type PPIase family.</text>
</comment>
<dbReference type="GO" id="GO:0005737">
    <property type="term" value="C:cytoplasm"/>
    <property type="evidence" value="ECO:0007669"/>
    <property type="project" value="UniProtKB-SubCell"/>
</dbReference>
<dbReference type="InterPro" id="IPR048261">
    <property type="entry name" value="SlpA/SlyD-like_ins_sf"/>
</dbReference>